<evidence type="ECO:0000313" key="7">
    <source>
        <dbReference type="Proteomes" id="UP000752647"/>
    </source>
</evidence>
<organism evidence="6 7">
    <name type="scientific">Leuconostoc gasicomitatum</name>
    <dbReference type="NCBI Taxonomy" id="115778"/>
    <lineage>
        <taxon>Bacteria</taxon>
        <taxon>Bacillati</taxon>
        <taxon>Bacillota</taxon>
        <taxon>Bacilli</taxon>
        <taxon>Lactobacillales</taxon>
        <taxon>Lactobacillaceae</taxon>
        <taxon>Leuconostoc</taxon>
        <taxon>Leuconostoc gelidum group</taxon>
    </lineage>
</organism>
<dbReference type="SMART" id="SM00382">
    <property type="entry name" value="AAA"/>
    <property type="match status" value="1"/>
</dbReference>
<evidence type="ECO:0000256" key="2">
    <source>
        <dbReference type="ARBA" id="ARBA00022448"/>
    </source>
</evidence>
<dbReference type="AlphaFoldDB" id="A0A9Q3SWM7"/>
<dbReference type="EMBL" id="JAHBFI010000001">
    <property type="protein sequence ID" value="MBZ5961593.1"/>
    <property type="molecule type" value="Genomic_DNA"/>
</dbReference>
<dbReference type="Pfam" id="PF00005">
    <property type="entry name" value="ABC_tran"/>
    <property type="match status" value="1"/>
</dbReference>
<dbReference type="InterPro" id="IPR003593">
    <property type="entry name" value="AAA+_ATPase"/>
</dbReference>
<evidence type="ECO:0000256" key="1">
    <source>
        <dbReference type="ARBA" id="ARBA00005417"/>
    </source>
</evidence>
<dbReference type="RefSeq" id="WP_220744318.1">
    <property type="nucleotide sequence ID" value="NZ_CBCPIF010000001.1"/>
</dbReference>
<dbReference type="Proteomes" id="UP000752647">
    <property type="component" value="Unassembled WGS sequence"/>
</dbReference>
<accession>A0A9Q3SWM7</accession>
<dbReference type="InterPro" id="IPR003439">
    <property type="entry name" value="ABC_transporter-like_ATP-bd"/>
</dbReference>
<keyword evidence="2" id="KW-0813">Transport</keyword>
<evidence type="ECO:0000259" key="5">
    <source>
        <dbReference type="PROSITE" id="PS50893"/>
    </source>
</evidence>
<dbReference type="GO" id="GO:0005524">
    <property type="term" value="F:ATP binding"/>
    <property type="evidence" value="ECO:0007669"/>
    <property type="project" value="UniProtKB-KW"/>
</dbReference>
<comment type="similarity">
    <text evidence="1">Belongs to the ABC transporter superfamily.</text>
</comment>
<feature type="domain" description="ABC transporter" evidence="5">
    <location>
        <begin position="6"/>
        <end position="218"/>
    </location>
</feature>
<dbReference type="PROSITE" id="PS50893">
    <property type="entry name" value="ABC_TRANSPORTER_2"/>
    <property type="match status" value="1"/>
</dbReference>
<proteinExistence type="inferred from homology"/>
<reference evidence="6" key="1">
    <citation type="submission" date="2021-05" db="EMBL/GenBank/DDBJ databases">
        <title>Pangenome of Leuconostoc gelidum warrants species status for Leuconostoc gelidum subsp. gasicomitatum.</title>
        <authorList>
            <person name="Johansson P."/>
            <person name="Sade E."/>
            <person name="Hultman J."/>
            <person name="Auvinen P."/>
            <person name="Bjorkroth J."/>
        </authorList>
    </citation>
    <scope>NUCLEOTIDE SEQUENCE</scope>
    <source>
        <strain evidence="6">A.21.4</strain>
    </source>
</reference>
<evidence type="ECO:0000256" key="4">
    <source>
        <dbReference type="ARBA" id="ARBA00022840"/>
    </source>
</evidence>
<protein>
    <submittedName>
        <fullName evidence="6">ATP-binding cassette domain-containing protein</fullName>
    </submittedName>
</protein>
<keyword evidence="3" id="KW-0547">Nucleotide-binding</keyword>
<keyword evidence="4 6" id="KW-0067">ATP-binding</keyword>
<gene>
    <name evidence="6" type="ORF">KIJ12_00155</name>
</gene>
<dbReference type="InterPro" id="IPR050153">
    <property type="entry name" value="Metal_Ion_Import_ABC"/>
</dbReference>
<evidence type="ECO:0000256" key="3">
    <source>
        <dbReference type="ARBA" id="ARBA00022741"/>
    </source>
</evidence>
<dbReference type="SUPFAM" id="SSF52540">
    <property type="entry name" value="P-loop containing nucleoside triphosphate hydrolases"/>
    <property type="match status" value="1"/>
</dbReference>
<sequence length="219" mass="24732">MLSKILEVAELNIQVAGKPLIDRLSFTIYTNTLLCITGDNGVGKTTLINHLLKAAKSTQEHQSHINFNTSFEAIQVIPQFRNIDDDYPLSIQNFVTLNLIKQWRPWLTSLEKEKLSKILSLVNLTAIKNRPLGEASGGEKQRAYLAQALIAHPKLLILDESTSNLDRESRINLLHLVKTIINQENIAVIFITHDPELVKLFGDVELHISNRHGVMTKLR</sequence>
<dbReference type="Gene3D" id="3.40.50.300">
    <property type="entry name" value="P-loop containing nucleotide triphosphate hydrolases"/>
    <property type="match status" value="1"/>
</dbReference>
<dbReference type="PANTHER" id="PTHR42734:SF17">
    <property type="entry name" value="METAL TRANSPORT SYSTEM ATP-BINDING PROTEIN TM_0124-RELATED"/>
    <property type="match status" value="1"/>
</dbReference>
<comment type="caution">
    <text evidence="6">The sequence shown here is derived from an EMBL/GenBank/DDBJ whole genome shotgun (WGS) entry which is preliminary data.</text>
</comment>
<dbReference type="PANTHER" id="PTHR42734">
    <property type="entry name" value="METAL TRANSPORT SYSTEM ATP-BINDING PROTEIN TM_0124-RELATED"/>
    <property type="match status" value="1"/>
</dbReference>
<dbReference type="InterPro" id="IPR027417">
    <property type="entry name" value="P-loop_NTPase"/>
</dbReference>
<evidence type="ECO:0000313" key="6">
    <source>
        <dbReference type="EMBL" id="MBZ5961593.1"/>
    </source>
</evidence>
<name>A0A9Q3SWM7_9LACO</name>
<dbReference type="GO" id="GO:0016887">
    <property type="term" value="F:ATP hydrolysis activity"/>
    <property type="evidence" value="ECO:0007669"/>
    <property type="project" value="InterPro"/>
</dbReference>